<accession>A0AAV5MR36</accession>
<comment type="caution">
    <text evidence="1">The sequence shown here is derived from an EMBL/GenBank/DDBJ whole genome shotgun (WGS) entry which is preliminary data.</text>
</comment>
<proteinExistence type="predicted"/>
<evidence type="ECO:0000313" key="2">
    <source>
        <dbReference type="Proteomes" id="UP001054252"/>
    </source>
</evidence>
<keyword evidence="2" id="KW-1185">Reference proteome</keyword>
<organism evidence="1 2">
    <name type="scientific">Rubroshorea leprosula</name>
    <dbReference type="NCBI Taxonomy" id="152421"/>
    <lineage>
        <taxon>Eukaryota</taxon>
        <taxon>Viridiplantae</taxon>
        <taxon>Streptophyta</taxon>
        <taxon>Embryophyta</taxon>
        <taxon>Tracheophyta</taxon>
        <taxon>Spermatophyta</taxon>
        <taxon>Magnoliopsida</taxon>
        <taxon>eudicotyledons</taxon>
        <taxon>Gunneridae</taxon>
        <taxon>Pentapetalae</taxon>
        <taxon>rosids</taxon>
        <taxon>malvids</taxon>
        <taxon>Malvales</taxon>
        <taxon>Dipterocarpaceae</taxon>
        <taxon>Rubroshorea</taxon>
    </lineage>
</organism>
<dbReference type="Proteomes" id="UP001054252">
    <property type="component" value="Unassembled WGS sequence"/>
</dbReference>
<dbReference type="AlphaFoldDB" id="A0AAV5MR36"/>
<evidence type="ECO:0000313" key="1">
    <source>
        <dbReference type="EMBL" id="GKV50847.1"/>
    </source>
</evidence>
<sequence>MRSQASEYGADMIIAESGFREIADPFSSSVPIQYEEVA</sequence>
<reference evidence="1 2" key="1">
    <citation type="journal article" date="2021" name="Commun. Biol.">
        <title>The genome of Shorea leprosula (Dipterocarpaceae) highlights the ecological relevance of drought in aseasonal tropical rainforests.</title>
        <authorList>
            <person name="Ng K.K.S."/>
            <person name="Kobayashi M.J."/>
            <person name="Fawcett J.A."/>
            <person name="Hatakeyama M."/>
            <person name="Paape T."/>
            <person name="Ng C.H."/>
            <person name="Ang C.C."/>
            <person name="Tnah L.H."/>
            <person name="Lee C.T."/>
            <person name="Nishiyama T."/>
            <person name="Sese J."/>
            <person name="O'Brien M.J."/>
            <person name="Copetti D."/>
            <person name="Mohd Noor M.I."/>
            <person name="Ong R.C."/>
            <person name="Putra M."/>
            <person name="Sireger I.Z."/>
            <person name="Indrioko S."/>
            <person name="Kosugi Y."/>
            <person name="Izuno A."/>
            <person name="Isagi Y."/>
            <person name="Lee S.L."/>
            <person name="Shimizu K.K."/>
        </authorList>
    </citation>
    <scope>NUCLEOTIDE SEQUENCE [LARGE SCALE GENOMIC DNA]</scope>
    <source>
        <strain evidence="1">214</strain>
    </source>
</reference>
<protein>
    <submittedName>
        <fullName evidence="1">Uncharacterized protein</fullName>
    </submittedName>
</protein>
<dbReference type="EMBL" id="BPVZ01000400">
    <property type="protein sequence ID" value="GKV50847.1"/>
    <property type="molecule type" value="Genomic_DNA"/>
</dbReference>
<gene>
    <name evidence="1" type="ORF">SLEP1_g57530</name>
</gene>
<name>A0AAV5MR36_9ROSI</name>